<evidence type="ECO:0000313" key="5">
    <source>
        <dbReference type="EMBL" id="MCM1991848.1"/>
    </source>
</evidence>
<evidence type="ECO:0000256" key="1">
    <source>
        <dbReference type="ARBA" id="ARBA00023015"/>
    </source>
</evidence>
<keyword evidence="3" id="KW-0804">Transcription</keyword>
<keyword evidence="2" id="KW-0238">DNA-binding</keyword>
<dbReference type="InterPro" id="IPR036388">
    <property type="entry name" value="WH-like_DNA-bd_sf"/>
</dbReference>
<reference evidence="5" key="2">
    <citation type="submission" date="2021-04" db="EMBL/GenBank/DDBJ databases">
        <authorList>
            <person name="Dong X."/>
        </authorList>
    </citation>
    <scope>NUCLEOTIDE SEQUENCE</scope>
    <source>
        <strain evidence="5">ZWT</strain>
    </source>
</reference>
<dbReference type="InterPro" id="IPR001845">
    <property type="entry name" value="HTH_ArsR_DNA-bd_dom"/>
</dbReference>
<dbReference type="AlphaFoldDB" id="A0A9J6P8U6"/>
<evidence type="ECO:0000256" key="2">
    <source>
        <dbReference type="ARBA" id="ARBA00023125"/>
    </source>
</evidence>
<protein>
    <submittedName>
        <fullName evidence="5">Winged helix-turn-helix transcriptional regulator</fullName>
    </submittedName>
</protein>
<dbReference type="RefSeq" id="WP_250860984.1">
    <property type="nucleotide sequence ID" value="NZ_JAGSOJ010000004.1"/>
</dbReference>
<keyword evidence="6" id="KW-1185">Reference proteome</keyword>
<dbReference type="GO" id="GO:0003700">
    <property type="term" value="F:DNA-binding transcription factor activity"/>
    <property type="evidence" value="ECO:0007669"/>
    <property type="project" value="InterPro"/>
</dbReference>
<gene>
    <name evidence="5" type="ORF">KDK92_19080</name>
</gene>
<evidence type="ECO:0000256" key="3">
    <source>
        <dbReference type="ARBA" id="ARBA00023163"/>
    </source>
</evidence>
<dbReference type="Pfam" id="PF01022">
    <property type="entry name" value="HTH_5"/>
    <property type="match status" value="1"/>
</dbReference>
<dbReference type="NCBIfam" id="NF033788">
    <property type="entry name" value="HTH_metalloreg"/>
    <property type="match status" value="1"/>
</dbReference>
<sequence length="305" mass="35869">MKIKIGYYPMLDMALAIRQIYSVERFKPFCISLEWLDSRLSKEEKDKINTIAASTHDWLDVIKKMIDMTMEGITSPEEMFIKVSKNPEYIFGLNAKNYMSEMLSDIWYNHCFVEMSKYSKQISSKAMEISKRETKEELLDYILGLSDRIEREENNIIKFNIKPEFKVHVDDIENIIVMPSIFSSRNVAFWYSEKTFLFFVALDSKPMTLQEPSDMLLLRTLAFNDKTRLKMLRTLTQSALSVNDMADKMKINASTVSRHFKVFKDVGFVDIQRQEGNSIYYGINENEIKKSMESIYNYIFKEDKS</sequence>
<dbReference type="Proteomes" id="UP001056429">
    <property type="component" value="Unassembled WGS sequence"/>
</dbReference>
<dbReference type="GO" id="GO:0003677">
    <property type="term" value="F:DNA binding"/>
    <property type="evidence" value="ECO:0007669"/>
    <property type="project" value="UniProtKB-KW"/>
</dbReference>
<dbReference type="PANTHER" id="PTHR33154">
    <property type="entry name" value="TRANSCRIPTIONAL REGULATOR, ARSR FAMILY"/>
    <property type="match status" value="1"/>
</dbReference>
<dbReference type="CDD" id="cd00090">
    <property type="entry name" value="HTH_ARSR"/>
    <property type="match status" value="1"/>
</dbReference>
<dbReference type="PROSITE" id="PS50987">
    <property type="entry name" value="HTH_ARSR_2"/>
    <property type="match status" value="1"/>
</dbReference>
<evidence type="ECO:0000313" key="6">
    <source>
        <dbReference type="Proteomes" id="UP001056429"/>
    </source>
</evidence>
<dbReference type="InterPro" id="IPR051081">
    <property type="entry name" value="HTH_MetalResp_TranReg"/>
</dbReference>
<dbReference type="InterPro" id="IPR011991">
    <property type="entry name" value="ArsR-like_HTH"/>
</dbReference>
<dbReference type="PANTHER" id="PTHR33154:SF33">
    <property type="entry name" value="TRANSCRIPTIONAL REPRESSOR SDPR"/>
    <property type="match status" value="1"/>
</dbReference>
<dbReference type="InterPro" id="IPR036390">
    <property type="entry name" value="WH_DNA-bd_sf"/>
</dbReference>
<proteinExistence type="predicted"/>
<dbReference type="SUPFAM" id="SSF46785">
    <property type="entry name" value="Winged helix' DNA-binding domain"/>
    <property type="match status" value="1"/>
</dbReference>
<name>A0A9J6P8U6_9CLOT</name>
<accession>A0A9J6P8U6</accession>
<comment type="caution">
    <text evidence="5">The sequence shown here is derived from an EMBL/GenBank/DDBJ whole genome shotgun (WGS) entry which is preliminary data.</text>
</comment>
<dbReference type="EMBL" id="JAGSOJ010000004">
    <property type="protein sequence ID" value="MCM1991848.1"/>
    <property type="molecule type" value="Genomic_DNA"/>
</dbReference>
<reference evidence="5" key="1">
    <citation type="journal article" date="2021" name="mSystems">
        <title>Bacteria and Archaea Synergistically Convert Glycine Betaine to Biogenic Methane in the Formosa Cold Seep of the South China Sea.</title>
        <authorList>
            <person name="Li L."/>
            <person name="Zhang W."/>
            <person name="Zhang S."/>
            <person name="Song L."/>
            <person name="Sun Q."/>
            <person name="Zhang H."/>
            <person name="Xiang H."/>
            <person name="Dong X."/>
        </authorList>
    </citation>
    <scope>NUCLEOTIDE SEQUENCE</scope>
    <source>
        <strain evidence="5">ZWT</strain>
    </source>
</reference>
<organism evidence="5 6">
    <name type="scientific">Oceanirhabdus seepicola</name>
    <dbReference type="NCBI Taxonomy" id="2828781"/>
    <lineage>
        <taxon>Bacteria</taxon>
        <taxon>Bacillati</taxon>
        <taxon>Bacillota</taxon>
        <taxon>Clostridia</taxon>
        <taxon>Eubacteriales</taxon>
        <taxon>Clostridiaceae</taxon>
        <taxon>Oceanirhabdus</taxon>
    </lineage>
</organism>
<dbReference type="Gene3D" id="1.10.10.10">
    <property type="entry name" value="Winged helix-like DNA-binding domain superfamily/Winged helix DNA-binding domain"/>
    <property type="match status" value="1"/>
</dbReference>
<feature type="domain" description="HTH arsR-type" evidence="4">
    <location>
        <begin position="208"/>
        <end position="303"/>
    </location>
</feature>
<keyword evidence="1" id="KW-0805">Transcription regulation</keyword>
<evidence type="ECO:0000259" key="4">
    <source>
        <dbReference type="PROSITE" id="PS50987"/>
    </source>
</evidence>
<dbReference type="SMART" id="SM00418">
    <property type="entry name" value="HTH_ARSR"/>
    <property type="match status" value="1"/>
</dbReference>